<organism evidence="6 7">
    <name type="scientific">Chaetoceros tenuissimus</name>
    <dbReference type="NCBI Taxonomy" id="426638"/>
    <lineage>
        <taxon>Eukaryota</taxon>
        <taxon>Sar</taxon>
        <taxon>Stramenopiles</taxon>
        <taxon>Ochrophyta</taxon>
        <taxon>Bacillariophyta</taxon>
        <taxon>Coscinodiscophyceae</taxon>
        <taxon>Chaetocerotophycidae</taxon>
        <taxon>Chaetocerotales</taxon>
        <taxon>Chaetocerotaceae</taxon>
        <taxon>Chaetoceros</taxon>
    </lineage>
</organism>
<evidence type="ECO:0000256" key="2">
    <source>
        <dbReference type="ARBA" id="ARBA00022888"/>
    </source>
</evidence>
<dbReference type="AlphaFoldDB" id="A0AAD3CXC4"/>
<evidence type="ECO:0000313" key="7">
    <source>
        <dbReference type="Proteomes" id="UP001054902"/>
    </source>
</evidence>
<protein>
    <recommendedName>
        <fullName evidence="5">Glutamine amidotransferase type-2 domain-containing protein</fullName>
    </recommendedName>
</protein>
<evidence type="ECO:0000256" key="1">
    <source>
        <dbReference type="ARBA" id="ARBA00022605"/>
    </source>
</evidence>
<feature type="compositionally biased region" description="Polar residues" evidence="4">
    <location>
        <begin position="542"/>
        <end position="557"/>
    </location>
</feature>
<accession>A0AAD3CXC4</accession>
<dbReference type="InterPro" id="IPR051857">
    <property type="entry name" value="Asn_synthetase_domain"/>
</dbReference>
<dbReference type="InterPro" id="IPR017932">
    <property type="entry name" value="GATase_2_dom"/>
</dbReference>
<dbReference type="Pfam" id="PF00733">
    <property type="entry name" value="Asn_synthase"/>
    <property type="match status" value="1"/>
</dbReference>
<evidence type="ECO:0000256" key="4">
    <source>
        <dbReference type="SAM" id="MobiDB-lite"/>
    </source>
</evidence>
<name>A0AAD3CXC4_9STRA</name>
<dbReference type="PANTHER" id="PTHR45937:SF1">
    <property type="entry name" value="ASPARAGINE SYNTHETASE DOMAIN-CONTAINING PROTEIN 1"/>
    <property type="match status" value="1"/>
</dbReference>
<evidence type="ECO:0000313" key="6">
    <source>
        <dbReference type="EMBL" id="GFH52851.1"/>
    </source>
</evidence>
<feature type="region of interest" description="Disordered" evidence="4">
    <location>
        <begin position="531"/>
        <end position="558"/>
    </location>
</feature>
<keyword evidence="2" id="KW-0061">Asparagine biosynthesis</keyword>
<dbReference type="SUPFAM" id="SSF56235">
    <property type="entry name" value="N-terminal nucleophile aminohydrolases (Ntn hydrolases)"/>
    <property type="match status" value="1"/>
</dbReference>
<dbReference type="InterPro" id="IPR029055">
    <property type="entry name" value="Ntn_hydrolases_N"/>
</dbReference>
<comment type="caution">
    <text evidence="6">The sequence shown here is derived from an EMBL/GenBank/DDBJ whole genome shotgun (WGS) entry which is preliminary data.</text>
</comment>
<dbReference type="GO" id="GO:0004066">
    <property type="term" value="F:asparagine synthase (glutamine-hydrolyzing) activity"/>
    <property type="evidence" value="ECO:0007669"/>
    <property type="project" value="InterPro"/>
</dbReference>
<keyword evidence="7" id="KW-1185">Reference proteome</keyword>
<keyword evidence="3" id="KW-0315">Glutamine amidotransferase</keyword>
<dbReference type="PANTHER" id="PTHR45937">
    <property type="entry name" value="ASPARAGINE SYNTHETASE DOMAIN-CONTAINING PROTEIN 1"/>
    <property type="match status" value="1"/>
</dbReference>
<dbReference type="Proteomes" id="UP001054902">
    <property type="component" value="Unassembled WGS sequence"/>
</dbReference>
<dbReference type="GO" id="GO:0006529">
    <property type="term" value="P:asparagine biosynthetic process"/>
    <property type="evidence" value="ECO:0007669"/>
    <property type="project" value="UniProtKB-KW"/>
</dbReference>
<keyword evidence="1" id="KW-0028">Amino-acid biosynthesis</keyword>
<sequence>MCGIGLTFAHPTHEKIDELSKLIQDALISRGPDYQSSRTYIDNDNEWILNLFAAVLHMRGEKIVQQPYSSSSLSSQYCFCWNGECYSHDEAYGMPSFDVANHDGSREHESDTIRVMKMIQNAVDERSRNSNCFSSNEEHEAIASALSHVHGEYSFILLNESSNCLYFGRDPLGRRSLLMSKINSVDNESSAIGPTSTGTIGPILGNFEDVRGKDEPFVISSVVPDSNEFKSSMVEIEAGKVYRLELQSGLLTHLALKHLQNVPKDNINSFDNKYNGLVEWDEISRQMTLDGMNISPKIIDAAKHFHYHLNEAVRRRVVNAPSLKNDDKIDASVAVLFSGGVDSVVIAALCDNHVPKEQPIDLINVAFASKSNNCKGDPFMQSPDRQAALLSYNEMLLNYPTRKWRFIAVDVDYSEVLKEEQTIRNLISPLSSTMDFNIATAFWFASRGQGVILDSKYFQHSSNHLRFAGEQSLIKDQSCSTYGCKRKVQDGCIFHSCKVCCSSNYLRLINKYLGGRADLCEVHAVKKGEKSAKKKSKKQSSQNIQPGAKQEQTSKATSQERVKFLSRARVILVGIGADEQLAGYGRHRVTYERGGYDALREELKMEKSRLWTRNLGRDDRCISSHGKESRLPFLDENVVSYLNSLDITNICDMTIQQGVGEKLILRLVAKHIGMSKCYGLVKRAIQFGSRIAKCSDVDRFGSSRKACGNAQLNPTRIEN</sequence>
<feature type="domain" description="Glutamine amidotransferase type-2" evidence="5">
    <location>
        <begin position="2"/>
        <end position="247"/>
    </location>
</feature>
<dbReference type="Pfam" id="PF13537">
    <property type="entry name" value="GATase_7"/>
    <property type="match status" value="1"/>
</dbReference>
<dbReference type="CDD" id="cd01991">
    <property type="entry name" value="Asn_synthase_B_C"/>
    <property type="match status" value="1"/>
</dbReference>
<dbReference type="PROSITE" id="PS51278">
    <property type="entry name" value="GATASE_TYPE_2"/>
    <property type="match status" value="1"/>
</dbReference>
<evidence type="ECO:0000259" key="5">
    <source>
        <dbReference type="PROSITE" id="PS51278"/>
    </source>
</evidence>
<evidence type="ECO:0000256" key="3">
    <source>
        <dbReference type="ARBA" id="ARBA00022962"/>
    </source>
</evidence>
<gene>
    <name evidence="6" type="ORF">CTEN210_09327</name>
</gene>
<dbReference type="EMBL" id="BLLK01000046">
    <property type="protein sequence ID" value="GFH52851.1"/>
    <property type="molecule type" value="Genomic_DNA"/>
</dbReference>
<dbReference type="Gene3D" id="3.60.20.10">
    <property type="entry name" value="Glutamine Phosphoribosylpyrophosphate, subunit 1, domain 1"/>
    <property type="match status" value="1"/>
</dbReference>
<proteinExistence type="predicted"/>
<dbReference type="InterPro" id="IPR001962">
    <property type="entry name" value="Asn_synthase"/>
</dbReference>
<dbReference type="Gene3D" id="3.40.50.620">
    <property type="entry name" value="HUPs"/>
    <property type="match status" value="1"/>
</dbReference>
<reference evidence="6 7" key="1">
    <citation type="journal article" date="2021" name="Sci. Rep.">
        <title>The genome of the diatom Chaetoceros tenuissimus carries an ancient integrated fragment of an extant virus.</title>
        <authorList>
            <person name="Hongo Y."/>
            <person name="Kimura K."/>
            <person name="Takaki Y."/>
            <person name="Yoshida Y."/>
            <person name="Baba S."/>
            <person name="Kobayashi G."/>
            <person name="Nagasaki K."/>
            <person name="Hano T."/>
            <person name="Tomaru Y."/>
        </authorList>
    </citation>
    <scope>NUCLEOTIDE SEQUENCE [LARGE SCALE GENOMIC DNA]</scope>
    <source>
        <strain evidence="6 7">NIES-3715</strain>
    </source>
</reference>
<dbReference type="SUPFAM" id="SSF52402">
    <property type="entry name" value="Adenine nucleotide alpha hydrolases-like"/>
    <property type="match status" value="1"/>
</dbReference>
<dbReference type="InterPro" id="IPR014729">
    <property type="entry name" value="Rossmann-like_a/b/a_fold"/>
</dbReference>